<accession>A0A317PQW6</accession>
<evidence type="ECO:0000313" key="1">
    <source>
        <dbReference type="EMBL" id="PWW02348.1"/>
    </source>
</evidence>
<reference evidence="1 2" key="1">
    <citation type="submission" date="2018-05" db="EMBL/GenBank/DDBJ databases">
        <title>Genomic Encyclopedia of Type Strains, Phase IV (KMG-IV): sequencing the most valuable type-strain genomes for metagenomic binning, comparative biology and taxonomic classification.</title>
        <authorList>
            <person name="Goeker M."/>
        </authorList>
    </citation>
    <scope>NUCLEOTIDE SEQUENCE [LARGE SCALE GENOMIC DNA]</scope>
    <source>
        <strain evidence="1 2">DSM 19579</strain>
    </source>
</reference>
<proteinExistence type="predicted"/>
<protein>
    <submittedName>
        <fullName evidence="1">Uncharacterized protein</fullName>
    </submittedName>
</protein>
<comment type="caution">
    <text evidence="1">The sequence shown here is derived from an EMBL/GenBank/DDBJ whole genome shotgun (WGS) entry which is preliminary data.</text>
</comment>
<name>A0A317PQW6_9ENTR</name>
<dbReference type="AlphaFoldDB" id="A0A317PQW6"/>
<sequence length="49" mass="5871">MLTATRFIDLRIQRFVRKIIEAEQVSLWEALSQDFFMNGYKCFANVIEK</sequence>
<dbReference type="Proteomes" id="UP000246744">
    <property type="component" value="Unassembled WGS sequence"/>
</dbReference>
<organism evidence="1 2">
    <name type="scientific">Mangrovibacter plantisponsor</name>
    <dbReference type="NCBI Taxonomy" id="451513"/>
    <lineage>
        <taxon>Bacteria</taxon>
        <taxon>Pseudomonadati</taxon>
        <taxon>Pseudomonadota</taxon>
        <taxon>Gammaproteobacteria</taxon>
        <taxon>Enterobacterales</taxon>
        <taxon>Enterobacteriaceae</taxon>
        <taxon>Mangrovibacter</taxon>
    </lineage>
</organism>
<gene>
    <name evidence="1" type="ORF">DES37_12050</name>
</gene>
<evidence type="ECO:0000313" key="2">
    <source>
        <dbReference type="Proteomes" id="UP000246744"/>
    </source>
</evidence>
<keyword evidence="2" id="KW-1185">Reference proteome</keyword>
<dbReference type="EMBL" id="QGTS01000020">
    <property type="protein sequence ID" value="PWW02348.1"/>
    <property type="molecule type" value="Genomic_DNA"/>
</dbReference>